<proteinExistence type="predicted"/>
<evidence type="ECO:0000259" key="4">
    <source>
        <dbReference type="Pfam" id="PF14690"/>
    </source>
</evidence>
<dbReference type="KEGG" id="cyp:PCC8801_2977"/>
<evidence type="ECO:0000259" key="2">
    <source>
        <dbReference type="Pfam" id="PF01610"/>
    </source>
</evidence>
<keyword evidence="6" id="KW-1185">Reference proteome</keyword>
<dbReference type="InterPro" id="IPR002560">
    <property type="entry name" value="Transposase_DDE"/>
</dbReference>
<dbReference type="EMBL" id="CP001287">
    <property type="protein sequence ID" value="ACK66966.1"/>
    <property type="molecule type" value="Genomic_DNA"/>
</dbReference>
<dbReference type="InterPro" id="IPR047951">
    <property type="entry name" value="Transpos_ISL3"/>
</dbReference>
<reference evidence="6" key="1">
    <citation type="journal article" date="2011" name="MBio">
        <title>Novel metabolic attributes of the genus Cyanothece, comprising a group of unicellular nitrogen-fixing Cyanobacteria.</title>
        <authorList>
            <person name="Bandyopadhyay A."/>
            <person name="Elvitigala T."/>
            <person name="Welsh E."/>
            <person name="Stockel J."/>
            <person name="Liberton M."/>
            <person name="Min H."/>
            <person name="Sherman L.A."/>
            <person name="Pakrasi H.B."/>
        </authorList>
    </citation>
    <scope>NUCLEOTIDE SEQUENCE [LARGE SCALE GENOMIC DNA]</scope>
    <source>
        <strain evidence="6">PCC 8801</strain>
    </source>
</reference>
<feature type="coiled-coil region" evidence="1">
    <location>
        <begin position="242"/>
        <end position="304"/>
    </location>
</feature>
<organism evidence="5 6">
    <name type="scientific">Rippkaea orientalis (strain PCC 8801 / RF-1)</name>
    <name type="common">Cyanothece sp. (strain PCC 8801)</name>
    <dbReference type="NCBI Taxonomy" id="41431"/>
    <lineage>
        <taxon>Bacteria</taxon>
        <taxon>Bacillati</taxon>
        <taxon>Cyanobacteriota</taxon>
        <taxon>Cyanophyceae</taxon>
        <taxon>Oscillatoriophycideae</taxon>
        <taxon>Chroococcales</taxon>
        <taxon>Aphanothecaceae</taxon>
        <taxon>Rippkaea</taxon>
        <taxon>Rippkaea orientalis</taxon>
    </lineage>
</organism>
<gene>
    <name evidence="5" type="ordered locus">PCC8801_2977</name>
</gene>
<dbReference type="STRING" id="41431.PCC8801_2977"/>
<dbReference type="PANTHER" id="PTHR33498">
    <property type="entry name" value="TRANSPOSASE FOR INSERTION SEQUENCE ELEMENT IS1557"/>
    <property type="match status" value="1"/>
</dbReference>
<protein>
    <submittedName>
        <fullName evidence="5">Transposase IS204/IS1001/IS1096/IS1165 family protein</fullName>
    </submittedName>
</protein>
<dbReference type="AlphaFoldDB" id="B7JWC1"/>
<evidence type="ECO:0000259" key="3">
    <source>
        <dbReference type="Pfam" id="PF13542"/>
    </source>
</evidence>
<dbReference type="PANTHER" id="PTHR33498:SF1">
    <property type="entry name" value="TRANSPOSASE FOR INSERTION SEQUENCE ELEMENT IS1557"/>
    <property type="match status" value="1"/>
</dbReference>
<evidence type="ECO:0000313" key="6">
    <source>
        <dbReference type="Proteomes" id="UP000008204"/>
    </source>
</evidence>
<feature type="domain" description="Transposase IS204/IS1001/IS1096/IS1165 helix-turn-helix" evidence="3">
    <location>
        <begin position="94"/>
        <end position="142"/>
    </location>
</feature>
<name>B7JWC1_RIPO1</name>
<sequence>MPSNPQLNLMTNLLQLEGVTVINYQIIKEIGIVLSVEKIEPNATCIYCGSKTRKVHQNNELTIRDLPWGEKSVYLKINRRQMRCEHCQKKFTEELSYLPKKRTYTERFRKKIIEEVLNSDIKNVAKRNGVSEQEIETMLKDVGEDLNQEKPRELRRLGIDEIAVIKGQGNYYVVLVDLERGVIVGILEKRIEEEVLKYLEAWGEEVLTKIKEVSIDLWKPYKNIVNKLMPQAEVVADRFHVMKQVNEELDAQRKTLKREAKELKDTNQKEEILSGLNKSKYVLLKNEEDLNEEQKEKLEQVYKTSEVLSKMHQLKEEFRDIFETQSDWVSGLFELANWCQKAYSLYPKSCGTIRRWIGEIIAYFDQGTTQGIVEGINNKLKLIKRRAYGFRNFGNFQLRSFLTWHFTR</sequence>
<dbReference type="NCBIfam" id="NF033550">
    <property type="entry name" value="transpos_ISL3"/>
    <property type="match status" value="1"/>
</dbReference>
<feature type="domain" description="Transposase IS204/IS1001/IS1096/IS1165 DDE" evidence="2">
    <location>
        <begin position="157"/>
        <end position="399"/>
    </location>
</feature>
<evidence type="ECO:0000313" key="5">
    <source>
        <dbReference type="EMBL" id="ACK66966.1"/>
    </source>
</evidence>
<keyword evidence="1" id="KW-0175">Coiled coil</keyword>
<dbReference type="Pfam" id="PF13542">
    <property type="entry name" value="HTH_Tnp_ISL3"/>
    <property type="match status" value="1"/>
</dbReference>
<dbReference type="OrthoDB" id="428095at2"/>
<accession>B7JWC1</accession>
<feature type="domain" description="Transposase IS204/IS1001/IS1096/IS1165 zinc-finger" evidence="4">
    <location>
        <begin position="43"/>
        <end position="87"/>
    </location>
</feature>
<dbReference type="RefSeq" id="WP_012596229.1">
    <property type="nucleotide sequence ID" value="NC_011726.1"/>
</dbReference>
<dbReference type="InterPro" id="IPR029261">
    <property type="entry name" value="Transposase_Znf"/>
</dbReference>
<evidence type="ECO:0000256" key="1">
    <source>
        <dbReference type="SAM" id="Coils"/>
    </source>
</evidence>
<dbReference type="eggNOG" id="COG3464">
    <property type="taxonomic scope" value="Bacteria"/>
</dbReference>
<dbReference type="Proteomes" id="UP000008204">
    <property type="component" value="Chromosome"/>
</dbReference>
<dbReference type="Pfam" id="PF14690">
    <property type="entry name" value="Zn_ribbon_ISL3"/>
    <property type="match status" value="1"/>
</dbReference>
<dbReference type="Pfam" id="PF01610">
    <property type="entry name" value="DDE_Tnp_ISL3"/>
    <property type="match status" value="1"/>
</dbReference>
<dbReference type="InterPro" id="IPR032877">
    <property type="entry name" value="Transposase_HTH"/>
</dbReference>
<dbReference type="HOGENOM" id="CLU_041900_1_1_3"/>